<dbReference type="SUPFAM" id="SSF51735">
    <property type="entry name" value="NAD(P)-binding Rossmann-fold domains"/>
    <property type="match status" value="1"/>
</dbReference>
<dbReference type="Proteomes" id="UP001239397">
    <property type="component" value="Chromosome"/>
</dbReference>
<proteinExistence type="inferred from homology"/>
<organism evidence="3 4">
    <name type="scientific">Amycolatopsis mongoliensis</name>
    <dbReference type="NCBI Taxonomy" id="715475"/>
    <lineage>
        <taxon>Bacteria</taxon>
        <taxon>Bacillati</taxon>
        <taxon>Actinomycetota</taxon>
        <taxon>Actinomycetes</taxon>
        <taxon>Pseudonocardiales</taxon>
        <taxon>Pseudonocardiaceae</taxon>
        <taxon>Amycolatopsis</taxon>
    </lineage>
</organism>
<dbReference type="AlphaFoldDB" id="A0A9Y2JZL7"/>
<dbReference type="GO" id="GO:0016491">
    <property type="term" value="F:oxidoreductase activity"/>
    <property type="evidence" value="ECO:0007669"/>
    <property type="project" value="UniProtKB-KW"/>
</dbReference>
<dbReference type="RefSeq" id="WP_286003335.1">
    <property type="nucleotide sequence ID" value="NZ_CP127295.1"/>
</dbReference>
<dbReference type="Gene3D" id="3.40.50.720">
    <property type="entry name" value="NAD(P)-binding Rossmann-like Domain"/>
    <property type="match status" value="1"/>
</dbReference>
<reference evidence="3 4" key="1">
    <citation type="submission" date="2023-06" db="EMBL/GenBank/DDBJ databases">
        <authorList>
            <person name="Oyuntsetseg B."/>
            <person name="Kim S.B."/>
        </authorList>
    </citation>
    <scope>NUCLEOTIDE SEQUENCE [LARGE SCALE GENOMIC DNA]</scope>
    <source>
        <strain evidence="3 4">4-36</strain>
    </source>
</reference>
<dbReference type="Pfam" id="PF00106">
    <property type="entry name" value="adh_short"/>
    <property type="match status" value="1"/>
</dbReference>
<keyword evidence="4" id="KW-1185">Reference proteome</keyword>
<dbReference type="PRINTS" id="PR00081">
    <property type="entry name" value="GDHRDH"/>
</dbReference>
<keyword evidence="2" id="KW-0560">Oxidoreductase</keyword>
<evidence type="ECO:0000313" key="3">
    <source>
        <dbReference type="EMBL" id="WIY07088.1"/>
    </source>
</evidence>
<dbReference type="EMBL" id="CP127295">
    <property type="protein sequence ID" value="WIY07088.1"/>
    <property type="molecule type" value="Genomic_DNA"/>
</dbReference>
<evidence type="ECO:0000256" key="2">
    <source>
        <dbReference type="ARBA" id="ARBA00023002"/>
    </source>
</evidence>
<comment type="similarity">
    <text evidence="1">Belongs to the short-chain dehydrogenases/reductases (SDR) family.</text>
</comment>
<accession>A0A9Y2JZL7</accession>
<dbReference type="InterPro" id="IPR002347">
    <property type="entry name" value="SDR_fam"/>
</dbReference>
<name>A0A9Y2JZL7_9PSEU</name>
<evidence type="ECO:0000313" key="4">
    <source>
        <dbReference type="Proteomes" id="UP001239397"/>
    </source>
</evidence>
<dbReference type="PANTHER" id="PTHR43669:SF3">
    <property type="entry name" value="ALCOHOL DEHYDROGENASE, PUTATIVE (AFU_ORTHOLOGUE AFUA_3G03445)-RELATED"/>
    <property type="match status" value="1"/>
</dbReference>
<dbReference type="InterPro" id="IPR036291">
    <property type="entry name" value="NAD(P)-bd_dom_sf"/>
</dbReference>
<protein>
    <submittedName>
        <fullName evidence="3">SDR family NAD(P)-dependent oxidoreductase</fullName>
    </submittedName>
</protein>
<evidence type="ECO:0000256" key="1">
    <source>
        <dbReference type="ARBA" id="ARBA00006484"/>
    </source>
</evidence>
<gene>
    <name evidence="3" type="ORF">QRX60_25735</name>
</gene>
<dbReference type="PANTHER" id="PTHR43669">
    <property type="entry name" value="5-KETO-D-GLUCONATE 5-REDUCTASE"/>
    <property type="match status" value="1"/>
</dbReference>
<dbReference type="KEGG" id="amog:QRX60_25735"/>
<sequence>MRVASSERRALVVGAGSGVGLRVAGRLAAAGWHVSGWSRRGTPADVPRPGPEGSLSFQRVDVRDQGAIAAALDHDAPRPEVIVYAVAVARWGTVEAQAPAEWADMVTTNAVGAFTVLHEYHRRFGAAPRQLVGIASDAALFAAAGRSGYHASKSALSTFLDSYREEVRHTGSRVTVIYPGKINTGLSPRAPEVNARALQPDDIADCVLHILSLPEHVEIRSLEMSSVSLPYGVSARQPPP</sequence>